<keyword evidence="3" id="KW-0812">Transmembrane</keyword>
<dbReference type="PANTHER" id="PTHR22916:SF51">
    <property type="entry name" value="GLYCOSYLTRANSFERASE EPSH-RELATED"/>
    <property type="match status" value="1"/>
</dbReference>
<dbReference type="AlphaFoldDB" id="A0A2Y9BKV7"/>
<dbReference type="InterPro" id="IPR029044">
    <property type="entry name" value="Nucleotide-diphossugar_trans"/>
</dbReference>
<evidence type="ECO:0000256" key="3">
    <source>
        <dbReference type="SAM" id="Phobius"/>
    </source>
</evidence>
<evidence type="ECO:0000259" key="4">
    <source>
        <dbReference type="Pfam" id="PF00535"/>
    </source>
</evidence>
<organism evidence="5 6">
    <name type="scientific">Faecalicatena orotica</name>
    <dbReference type="NCBI Taxonomy" id="1544"/>
    <lineage>
        <taxon>Bacteria</taxon>
        <taxon>Bacillati</taxon>
        <taxon>Bacillota</taxon>
        <taxon>Clostridia</taxon>
        <taxon>Lachnospirales</taxon>
        <taxon>Lachnospiraceae</taxon>
        <taxon>Faecalicatena</taxon>
    </lineage>
</organism>
<dbReference type="Pfam" id="PF00535">
    <property type="entry name" value="Glycos_transf_2"/>
    <property type="match status" value="1"/>
</dbReference>
<reference evidence="5 6" key="1">
    <citation type="submission" date="2018-05" db="EMBL/GenBank/DDBJ databases">
        <title>The Hungate 1000. A catalogue of reference genomes from the rumen microbiome.</title>
        <authorList>
            <person name="Kelly W."/>
        </authorList>
    </citation>
    <scope>NUCLEOTIDE SEQUENCE [LARGE SCALE GENOMIC DNA]</scope>
    <source>
        <strain evidence="5 6">NLAE-zl-C242</strain>
    </source>
</reference>
<protein>
    <submittedName>
        <fullName evidence="5">Glycosyl transferase family 2</fullName>
    </submittedName>
</protein>
<dbReference type="GO" id="GO:0016757">
    <property type="term" value="F:glycosyltransferase activity"/>
    <property type="evidence" value="ECO:0007669"/>
    <property type="project" value="UniProtKB-KW"/>
</dbReference>
<feature type="domain" description="Glycosyltransferase 2-like" evidence="4">
    <location>
        <begin position="4"/>
        <end position="133"/>
    </location>
</feature>
<dbReference type="InterPro" id="IPR001173">
    <property type="entry name" value="Glyco_trans_2-like"/>
</dbReference>
<dbReference type="OrthoDB" id="3189257at2"/>
<evidence type="ECO:0000313" key="6">
    <source>
        <dbReference type="Proteomes" id="UP000245845"/>
    </source>
</evidence>
<gene>
    <name evidence="5" type="ORF">A8806_12343</name>
</gene>
<keyword evidence="1" id="KW-0328">Glycosyltransferase</keyword>
<keyword evidence="3" id="KW-0472">Membrane</keyword>
<sequence length="325" mass="37085">MKISVIIPVYNSEKYLSACIDSVLGQTHQDVECILINDESTDHSLDICMGYAQKDNRVIVINQKNAGTSAARNAGMKAATGDYIMFLDNDDYWDDSTALKEISSHLEESDADILMFNTKSYYERTGKMTIKSGRCSRQDIIGQPPGDALKIILEQGLIHRAVWAKAVKRTLILEYGIMFPEGMRNEDTIWTAKAFAYAKSYDWSEKVFYVYRKQTGTAQTDQPLNQSQLDDLKAILIESIELGNEIKDRNLQKSYYSYLAFPFSVWLGYSMSSGISFKELRMMKKRAFVLKYNYDKAVKSLSKLYSLCGYYITAIALKVWVSQKR</sequence>
<evidence type="ECO:0000256" key="1">
    <source>
        <dbReference type="ARBA" id="ARBA00022676"/>
    </source>
</evidence>
<name>A0A2Y9BKV7_9FIRM</name>
<evidence type="ECO:0000313" key="5">
    <source>
        <dbReference type="EMBL" id="PWJ19454.1"/>
    </source>
</evidence>
<keyword evidence="3" id="KW-1133">Transmembrane helix</keyword>
<dbReference type="Proteomes" id="UP000245845">
    <property type="component" value="Unassembled WGS sequence"/>
</dbReference>
<dbReference type="PANTHER" id="PTHR22916">
    <property type="entry name" value="GLYCOSYLTRANSFERASE"/>
    <property type="match status" value="1"/>
</dbReference>
<keyword evidence="6" id="KW-1185">Reference proteome</keyword>
<dbReference type="EMBL" id="QGDL01000023">
    <property type="protein sequence ID" value="PWJ19454.1"/>
    <property type="molecule type" value="Genomic_DNA"/>
</dbReference>
<keyword evidence="2 5" id="KW-0808">Transferase</keyword>
<proteinExistence type="predicted"/>
<feature type="transmembrane region" description="Helical" evidence="3">
    <location>
        <begin position="255"/>
        <end position="277"/>
    </location>
</feature>
<dbReference type="RefSeq" id="WP_109733886.1">
    <property type="nucleotide sequence ID" value="NZ_BAAACK010000005.1"/>
</dbReference>
<accession>A0A2Y9BKV7</accession>
<dbReference type="CDD" id="cd00761">
    <property type="entry name" value="Glyco_tranf_GTA_type"/>
    <property type="match status" value="1"/>
</dbReference>
<dbReference type="SUPFAM" id="SSF53448">
    <property type="entry name" value="Nucleotide-diphospho-sugar transferases"/>
    <property type="match status" value="1"/>
</dbReference>
<dbReference type="Gene3D" id="3.90.550.10">
    <property type="entry name" value="Spore Coat Polysaccharide Biosynthesis Protein SpsA, Chain A"/>
    <property type="match status" value="1"/>
</dbReference>
<evidence type="ECO:0000256" key="2">
    <source>
        <dbReference type="ARBA" id="ARBA00022679"/>
    </source>
</evidence>
<comment type="caution">
    <text evidence="5">The sequence shown here is derived from an EMBL/GenBank/DDBJ whole genome shotgun (WGS) entry which is preliminary data.</text>
</comment>